<evidence type="ECO:0000259" key="7">
    <source>
        <dbReference type="PROSITE" id="PS50110"/>
    </source>
</evidence>
<keyword evidence="2" id="KW-0805">Transcription regulation</keyword>
<evidence type="ECO:0000259" key="6">
    <source>
        <dbReference type="PROSITE" id="PS50043"/>
    </source>
</evidence>
<dbReference type="PANTHER" id="PTHR43214:SF24">
    <property type="entry name" value="TRANSCRIPTIONAL REGULATORY PROTEIN NARL-RELATED"/>
    <property type="match status" value="1"/>
</dbReference>
<evidence type="ECO:0000313" key="8">
    <source>
        <dbReference type="EMBL" id="CAA9356321.1"/>
    </source>
</evidence>
<dbReference type="InterPro" id="IPR011006">
    <property type="entry name" value="CheY-like_superfamily"/>
</dbReference>
<dbReference type="InterPro" id="IPR001789">
    <property type="entry name" value="Sig_transdc_resp-reg_receiver"/>
</dbReference>
<evidence type="ECO:0000256" key="5">
    <source>
        <dbReference type="PROSITE-ProRule" id="PRU00169"/>
    </source>
</evidence>
<dbReference type="InterPro" id="IPR039420">
    <property type="entry name" value="WalR-like"/>
</dbReference>
<dbReference type="SMART" id="SM00448">
    <property type="entry name" value="REC"/>
    <property type="match status" value="1"/>
</dbReference>
<organism evidence="8">
    <name type="scientific">uncultured Frankineae bacterium</name>
    <dbReference type="NCBI Taxonomy" id="437475"/>
    <lineage>
        <taxon>Bacteria</taxon>
        <taxon>Bacillati</taxon>
        <taxon>Actinomycetota</taxon>
        <taxon>Actinomycetes</taxon>
        <taxon>Frankiales</taxon>
        <taxon>environmental samples</taxon>
    </lineage>
</organism>
<evidence type="ECO:0000256" key="3">
    <source>
        <dbReference type="ARBA" id="ARBA00023125"/>
    </source>
</evidence>
<dbReference type="EMBL" id="CADCUB010000161">
    <property type="protein sequence ID" value="CAA9356321.1"/>
    <property type="molecule type" value="Genomic_DNA"/>
</dbReference>
<dbReference type="GO" id="GO:0003677">
    <property type="term" value="F:DNA binding"/>
    <property type="evidence" value="ECO:0007669"/>
    <property type="project" value="UniProtKB-KW"/>
</dbReference>
<dbReference type="CDD" id="cd06170">
    <property type="entry name" value="LuxR_C_like"/>
    <property type="match status" value="1"/>
</dbReference>
<evidence type="ECO:0000256" key="4">
    <source>
        <dbReference type="ARBA" id="ARBA00023163"/>
    </source>
</evidence>
<accession>A0A6J4MFN3</accession>
<proteinExistence type="predicted"/>
<dbReference type="Pfam" id="PF00072">
    <property type="entry name" value="Response_reg"/>
    <property type="match status" value="1"/>
</dbReference>
<dbReference type="AlphaFoldDB" id="A0A6J4MFN3"/>
<dbReference type="SUPFAM" id="SSF52172">
    <property type="entry name" value="CheY-like"/>
    <property type="match status" value="1"/>
</dbReference>
<evidence type="ECO:0000256" key="2">
    <source>
        <dbReference type="ARBA" id="ARBA00023015"/>
    </source>
</evidence>
<dbReference type="SMART" id="SM00421">
    <property type="entry name" value="HTH_LUXR"/>
    <property type="match status" value="1"/>
</dbReference>
<name>A0A6J4MFN3_9ACTN</name>
<keyword evidence="3" id="KW-0238">DNA-binding</keyword>
<dbReference type="CDD" id="cd17535">
    <property type="entry name" value="REC_NarL-like"/>
    <property type="match status" value="1"/>
</dbReference>
<dbReference type="PANTHER" id="PTHR43214">
    <property type="entry name" value="TWO-COMPONENT RESPONSE REGULATOR"/>
    <property type="match status" value="1"/>
</dbReference>
<dbReference type="InterPro" id="IPR000792">
    <property type="entry name" value="Tscrpt_reg_LuxR_C"/>
</dbReference>
<evidence type="ECO:0000256" key="1">
    <source>
        <dbReference type="ARBA" id="ARBA00022553"/>
    </source>
</evidence>
<dbReference type="Gene3D" id="3.40.50.2300">
    <property type="match status" value="1"/>
</dbReference>
<protein>
    <submittedName>
        <fullName evidence="8">Two-component transcriptional response regulator, LuxR family</fullName>
    </submittedName>
</protein>
<dbReference type="InterPro" id="IPR016032">
    <property type="entry name" value="Sig_transdc_resp-reg_C-effctor"/>
</dbReference>
<dbReference type="GO" id="GO:0006355">
    <property type="term" value="P:regulation of DNA-templated transcription"/>
    <property type="evidence" value="ECO:0007669"/>
    <property type="project" value="InterPro"/>
</dbReference>
<dbReference type="SUPFAM" id="SSF46894">
    <property type="entry name" value="C-terminal effector domain of the bipartite response regulators"/>
    <property type="match status" value="1"/>
</dbReference>
<dbReference type="PROSITE" id="PS50110">
    <property type="entry name" value="RESPONSE_REGULATORY"/>
    <property type="match status" value="1"/>
</dbReference>
<reference evidence="8" key="1">
    <citation type="submission" date="2020-02" db="EMBL/GenBank/DDBJ databases">
        <authorList>
            <person name="Meier V. D."/>
        </authorList>
    </citation>
    <scope>NUCLEOTIDE SEQUENCE</scope>
    <source>
        <strain evidence="8">AVDCRST_MAG07</strain>
    </source>
</reference>
<dbReference type="PROSITE" id="PS50043">
    <property type="entry name" value="HTH_LUXR_2"/>
    <property type="match status" value="1"/>
</dbReference>
<feature type="domain" description="Response regulatory" evidence="7">
    <location>
        <begin position="4"/>
        <end position="120"/>
    </location>
</feature>
<dbReference type="Pfam" id="PF00196">
    <property type="entry name" value="GerE"/>
    <property type="match status" value="1"/>
</dbReference>
<dbReference type="GO" id="GO:0000160">
    <property type="term" value="P:phosphorelay signal transduction system"/>
    <property type="evidence" value="ECO:0007669"/>
    <property type="project" value="InterPro"/>
</dbReference>
<sequence length="216" mass="23047">MTIRVLLIDDHDLIRGGLRGAFERDGAFEVVDEAGDVRRGLAAALSLRPDVVVVDVNLPDGSGLDAAKRLRAELPDLGIVVLTMYDDDEHLFAALEAQASAFVAKSAPTDEVLSAARHAAAAPHAFTAADLPGAMRRRMDPTKPRLSAREQDVLELLGEGLTIPVLAKRLYISESTAKTYASKLYEKLGASNRSQALVEAVRLGLLKVPAGGTGKR</sequence>
<feature type="modified residue" description="4-aspartylphosphate" evidence="5">
    <location>
        <position position="55"/>
    </location>
</feature>
<feature type="domain" description="HTH luxR-type" evidence="6">
    <location>
        <begin position="139"/>
        <end position="204"/>
    </location>
</feature>
<gene>
    <name evidence="8" type="ORF">AVDCRST_MAG07-3389</name>
</gene>
<keyword evidence="4" id="KW-0804">Transcription</keyword>
<dbReference type="PRINTS" id="PR00038">
    <property type="entry name" value="HTHLUXR"/>
</dbReference>
<keyword evidence="1 5" id="KW-0597">Phosphoprotein</keyword>
<dbReference type="InterPro" id="IPR058245">
    <property type="entry name" value="NreC/VraR/RcsB-like_REC"/>
</dbReference>